<dbReference type="PANTHER" id="PTHR42698">
    <property type="entry name" value="GTPASE ERA"/>
    <property type="match status" value="1"/>
</dbReference>
<evidence type="ECO:0000256" key="2">
    <source>
        <dbReference type="ARBA" id="ARBA00019149"/>
    </source>
</evidence>
<dbReference type="InParanoid" id="A0A482WMP2"/>
<dbReference type="PRINTS" id="PR00326">
    <property type="entry name" value="GTP1OBG"/>
</dbReference>
<dbReference type="InterPro" id="IPR005662">
    <property type="entry name" value="GTPase_Era-like"/>
</dbReference>
<accession>A0A482WMP2</accession>
<dbReference type="EMBL" id="QKKF02031305">
    <property type="protein sequence ID" value="RZF34492.1"/>
    <property type="molecule type" value="Genomic_DNA"/>
</dbReference>
<dbReference type="GO" id="GO:0005525">
    <property type="term" value="F:GTP binding"/>
    <property type="evidence" value="ECO:0007669"/>
    <property type="project" value="UniProtKB-KW"/>
</dbReference>
<dbReference type="SUPFAM" id="SSF54814">
    <property type="entry name" value="Prokaryotic type KH domain (KH-domain type II)"/>
    <property type="match status" value="1"/>
</dbReference>
<dbReference type="NCBIfam" id="TIGR00231">
    <property type="entry name" value="small_GTP"/>
    <property type="match status" value="1"/>
</dbReference>
<dbReference type="InterPro" id="IPR009019">
    <property type="entry name" value="KH_sf_prok-type"/>
</dbReference>
<keyword evidence="3" id="KW-0547">Nucleotide-binding</keyword>
<dbReference type="InterPro" id="IPR006073">
    <property type="entry name" value="GTP-bd"/>
</dbReference>
<proteinExistence type="inferred from homology"/>
<evidence type="ECO:0000259" key="8">
    <source>
        <dbReference type="Pfam" id="PF07650"/>
    </source>
</evidence>
<keyword evidence="10" id="KW-1185">Reference proteome</keyword>
<evidence type="ECO:0000256" key="6">
    <source>
        <dbReference type="ARBA" id="ARBA00030975"/>
    </source>
</evidence>
<name>A0A482WMP2_LAOST</name>
<dbReference type="InterPro" id="IPR005225">
    <property type="entry name" value="Small_GTP-bd"/>
</dbReference>
<dbReference type="GO" id="GO:0000028">
    <property type="term" value="P:ribosomal small subunit assembly"/>
    <property type="evidence" value="ECO:0007669"/>
    <property type="project" value="TreeGrafter"/>
</dbReference>
<dbReference type="InterPro" id="IPR015946">
    <property type="entry name" value="KH_dom-like_a/b"/>
</dbReference>
<dbReference type="InterPro" id="IPR004044">
    <property type="entry name" value="KH_dom_type_2"/>
</dbReference>
<dbReference type="PANTHER" id="PTHR42698:SF1">
    <property type="entry name" value="GTPASE ERA, MITOCHONDRIAL"/>
    <property type="match status" value="1"/>
</dbReference>
<dbReference type="InterPro" id="IPR030388">
    <property type="entry name" value="G_ERA_dom"/>
</dbReference>
<dbReference type="Pfam" id="PF07650">
    <property type="entry name" value="KH_2"/>
    <property type="match status" value="1"/>
</dbReference>
<dbReference type="Gene3D" id="3.30.300.20">
    <property type="match status" value="1"/>
</dbReference>
<dbReference type="Gene3D" id="3.40.50.300">
    <property type="entry name" value="P-loop containing nucleotide triphosphate hydrolases"/>
    <property type="match status" value="1"/>
</dbReference>
<dbReference type="CDD" id="cd22534">
    <property type="entry name" value="KH-II_Era"/>
    <property type="match status" value="1"/>
</dbReference>
<gene>
    <name evidence="9" type="ORF">LSTR_LSTR011734</name>
</gene>
<evidence type="ECO:0000256" key="5">
    <source>
        <dbReference type="ARBA" id="ARBA00023134"/>
    </source>
</evidence>
<evidence type="ECO:0000313" key="9">
    <source>
        <dbReference type="EMBL" id="RZF34492.1"/>
    </source>
</evidence>
<protein>
    <recommendedName>
        <fullName evidence="2">GTPase Era, mitochondrial</fullName>
    </recommendedName>
    <alternativeName>
        <fullName evidence="6">ERA-like protein 1</fullName>
    </alternativeName>
</protein>
<feature type="domain" description="KH type-2" evidence="8">
    <location>
        <begin position="361"/>
        <end position="395"/>
    </location>
</feature>
<sequence>MVGGLCFRFLKRSTSVVWTTSQFNSCSFSSVRRISIHCSKFNSNQEVDRYEERPNFEQQPEDPVRDLDDSLQKNQYANSPERSKILKTAVIGPPNVGKSTLINQIMGRAVFAISSKAHTTRCRARGVCIEDKVQLIFLDTPGLVGGSETQKFKLERSFLVDGESSIEEADIMLVVHDVSQGQYSLKLDQHVLRLLHLHKDKHSVLVMNKIDCIKSKGVLLDLVGHLTCTGHSKKLFNMLKDDVWSPKTEFSLQKQVKMNKGWPFFKEVFMVSALDGNGIGDIKEYLLRCAKPGEWIFPRNAFTDQSFIKIIEETVQAALLDNLPHEVPYNLTSQLEYFDQKEEGTITTVVLIGCNTPRIEKLVVGPGGRKIRKISKEAEQQLQNIFRVPVRLRAVVTKKKGRQVDIDEVLKTVDVQLN</sequence>
<feature type="domain" description="G" evidence="7">
    <location>
        <begin position="88"/>
        <end position="209"/>
    </location>
</feature>
<evidence type="ECO:0000256" key="4">
    <source>
        <dbReference type="ARBA" id="ARBA00022884"/>
    </source>
</evidence>
<dbReference type="InterPro" id="IPR027417">
    <property type="entry name" value="P-loop_NTPase"/>
</dbReference>
<evidence type="ECO:0000259" key="7">
    <source>
        <dbReference type="Pfam" id="PF01926"/>
    </source>
</evidence>
<keyword evidence="5" id="KW-0342">GTP-binding</keyword>
<dbReference type="SMR" id="A0A482WMP2"/>
<dbReference type="CDD" id="cd04163">
    <property type="entry name" value="Era"/>
    <property type="match status" value="1"/>
</dbReference>
<dbReference type="OrthoDB" id="8954335at2759"/>
<dbReference type="STRING" id="195883.A0A482WMP2"/>
<dbReference type="AlphaFoldDB" id="A0A482WMP2"/>
<comment type="similarity">
    <text evidence="1">Belongs to the TRAFAC class TrmE-Era-EngA-EngB-Septin-like GTPase superfamily. Era GTPase family.</text>
</comment>
<dbReference type="GO" id="GO:0005759">
    <property type="term" value="C:mitochondrial matrix"/>
    <property type="evidence" value="ECO:0007669"/>
    <property type="project" value="TreeGrafter"/>
</dbReference>
<dbReference type="HAMAP" id="MF_00367">
    <property type="entry name" value="GTPase_Era"/>
    <property type="match status" value="1"/>
</dbReference>
<dbReference type="SUPFAM" id="SSF52540">
    <property type="entry name" value="P-loop containing nucleoside triphosphate hydrolases"/>
    <property type="match status" value="1"/>
</dbReference>
<reference evidence="9 10" key="1">
    <citation type="journal article" date="2017" name="Gigascience">
        <title>Genome sequence of the small brown planthopper, Laodelphax striatellus.</title>
        <authorList>
            <person name="Zhu J."/>
            <person name="Jiang F."/>
            <person name="Wang X."/>
            <person name="Yang P."/>
            <person name="Bao Y."/>
            <person name="Zhao W."/>
            <person name="Wang W."/>
            <person name="Lu H."/>
            <person name="Wang Q."/>
            <person name="Cui N."/>
            <person name="Li J."/>
            <person name="Chen X."/>
            <person name="Luo L."/>
            <person name="Yu J."/>
            <person name="Kang L."/>
            <person name="Cui F."/>
        </authorList>
    </citation>
    <scope>NUCLEOTIDE SEQUENCE [LARGE SCALE GENOMIC DNA]</scope>
    <source>
        <strain evidence="9">Lst14</strain>
    </source>
</reference>
<dbReference type="GO" id="GO:0019843">
    <property type="term" value="F:rRNA binding"/>
    <property type="evidence" value="ECO:0007669"/>
    <property type="project" value="TreeGrafter"/>
</dbReference>
<dbReference type="Proteomes" id="UP000291343">
    <property type="component" value="Unassembled WGS sequence"/>
</dbReference>
<evidence type="ECO:0000256" key="3">
    <source>
        <dbReference type="ARBA" id="ARBA00022741"/>
    </source>
</evidence>
<dbReference type="Pfam" id="PF01926">
    <property type="entry name" value="MMR_HSR1"/>
    <property type="match status" value="1"/>
</dbReference>
<organism evidence="9 10">
    <name type="scientific">Laodelphax striatellus</name>
    <name type="common">Small brown planthopper</name>
    <name type="synonym">Delphax striatella</name>
    <dbReference type="NCBI Taxonomy" id="195883"/>
    <lineage>
        <taxon>Eukaryota</taxon>
        <taxon>Metazoa</taxon>
        <taxon>Ecdysozoa</taxon>
        <taxon>Arthropoda</taxon>
        <taxon>Hexapoda</taxon>
        <taxon>Insecta</taxon>
        <taxon>Pterygota</taxon>
        <taxon>Neoptera</taxon>
        <taxon>Paraneoptera</taxon>
        <taxon>Hemiptera</taxon>
        <taxon>Auchenorrhyncha</taxon>
        <taxon>Fulgoroidea</taxon>
        <taxon>Delphacidae</taxon>
        <taxon>Criomorphinae</taxon>
        <taxon>Laodelphax</taxon>
    </lineage>
</organism>
<dbReference type="FunCoup" id="A0A482WMP2">
    <property type="interactions" value="1669"/>
</dbReference>
<evidence type="ECO:0000256" key="1">
    <source>
        <dbReference type="ARBA" id="ARBA00007921"/>
    </source>
</evidence>
<dbReference type="GO" id="GO:0043024">
    <property type="term" value="F:ribosomal small subunit binding"/>
    <property type="evidence" value="ECO:0007669"/>
    <property type="project" value="TreeGrafter"/>
</dbReference>
<evidence type="ECO:0000313" key="10">
    <source>
        <dbReference type="Proteomes" id="UP000291343"/>
    </source>
</evidence>
<keyword evidence="4" id="KW-0694">RNA-binding</keyword>
<comment type="caution">
    <text evidence="9">The sequence shown here is derived from an EMBL/GenBank/DDBJ whole genome shotgun (WGS) entry which is preliminary data.</text>
</comment>